<dbReference type="InterPro" id="IPR001202">
    <property type="entry name" value="WW_dom"/>
</dbReference>
<dbReference type="InterPro" id="IPR008936">
    <property type="entry name" value="Rho_GTPase_activation_prot"/>
</dbReference>
<dbReference type="SMART" id="SM00233">
    <property type="entry name" value="PH"/>
    <property type="match status" value="1"/>
</dbReference>
<dbReference type="SUPFAM" id="SSF51045">
    <property type="entry name" value="WW domain"/>
    <property type="match status" value="1"/>
</dbReference>
<evidence type="ECO:0008006" key="11">
    <source>
        <dbReference type="Google" id="ProtNLM"/>
    </source>
</evidence>
<dbReference type="OrthoDB" id="79452at2759"/>
<gene>
    <name evidence="9" type="ORF">LY90DRAFT_511868</name>
</gene>
<dbReference type="PROSITE" id="PS50002">
    <property type="entry name" value="SH3"/>
    <property type="match status" value="1"/>
</dbReference>
<dbReference type="PROSITE" id="PS50238">
    <property type="entry name" value="RHOGAP"/>
    <property type="match status" value="1"/>
</dbReference>
<dbReference type="GO" id="GO:0005096">
    <property type="term" value="F:GTPase activator activity"/>
    <property type="evidence" value="ECO:0007669"/>
    <property type="project" value="UniProtKB-KW"/>
</dbReference>
<feature type="domain" description="WW" evidence="7">
    <location>
        <begin position="149"/>
        <end position="183"/>
    </location>
</feature>
<dbReference type="GO" id="GO:0007165">
    <property type="term" value="P:signal transduction"/>
    <property type="evidence" value="ECO:0007669"/>
    <property type="project" value="InterPro"/>
</dbReference>
<dbReference type="CDD" id="cd00201">
    <property type="entry name" value="WW"/>
    <property type="match status" value="1"/>
</dbReference>
<evidence type="ECO:0000259" key="6">
    <source>
        <dbReference type="PROSITE" id="PS50003"/>
    </source>
</evidence>
<sequence>MQNIENSQYVCAEWDYEAIENNELTFKTGDYIKIVSKENDDWWEGILNGFQGFFPANRVREVTPQETEIVNESIKSRRSTLQSTNNLEIATPTIDTNNDTNYAGAMEEPIPQMSPTSDANPYENFENLSSPNQDSPDEERIDMSSLVNNQLPENWVTEYDDASGKYYYRNVITNETSWEFPKSDEQDSIKQDNDSVVATSTNNKIQIDLPAKKFRKSGDLGVRYESPYEKNHWKQCFVILCGSILLIYKKFNGSLSEQLPVKYVSIKNCQVEKSKKKKNVVNITSSTNEILTFTCNNESDSNSWVEEIKRYSVNTGDEEQDNDSDIIDMLEREYAKIDGGSKKKPKKPIQEYNVFGGSLEEQVQRDGSNIPKIVEDCIREIEKRGIETEGIYRLSGNTSVVNRLKAQYNKGETINFDDDEIDIPVLSSLLKSYFRELKDTVIPSCMYESFLEALTRTTDKNLLATTIIRDTPYQNRLIDIIITYEDYFFQTPPEEDI</sequence>
<dbReference type="PANTHER" id="PTHR23176:SF129">
    <property type="entry name" value="RHO GTPASE ACTIVATING PROTEIN AT 16F, ISOFORM E-RELATED"/>
    <property type="match status" value="1"/>
</dbReference>
<dbReference type="SMART" id="SM00324">
    <property type="entry name" value="RhoGAP"/>
    <property type="match status" value="1"/>
</dbReference>
<dbReference type="CDD" id="cd00174">
    <property type="entry name" value="SH3"/>
    <property type="match status" value="1"/>
</dbReference>
<name>A0A1Y2BHW2_9FUNG</name>
<dbReference type="InterPro" id="IPR036028">
    <property type="entry name" value="SH3-like_dom_sf"/>
</dbReference>
<dbReference type="Gene3D" id="2.20.70.10">
    <property type="match status" value="1"/>
</dbReference>
<evidence type="ECO:0000256" key="4">
    <source>
        <dbReference type="SAM" id="MobiDB-lite"/>
    </source>
</evidence>
<dbReference type="PRINTS" id="PR00452">
    <property type="entry name" value="SH3DOMAIN"/>
</dbReference>
<dbReference type="STRING" id="1754190.A0A1Y2BHW2"/>
<dbReference type="SUPFAM" id="SSF50044">
    <property type="entry name" value="SH3-domain"/>
    <property type="match status" value="1"/>
</dbReference>
<dbReference type="PROSITE" id="PS50020">
    <property type="entry name" value="WW_DOMAIN_2"/>
    <property type="match status" value="1"/>
</dbReference>
<evidence type="ECO:0000313" key="10">
    <source>
        <dbReference type="Proteomes" id="UP000193920"/>
    </source>
</evidence>
<dbReference type="InterPro" id="IPR000198">
    <property type="entry name" value="RhoGAP_dom"/>
</dbReference>
<protein>
    <recommendedName>
        <fullName evidence="11">RhoGAP-domain-containing protein</fullName>
    </recommendedName>
</protein>
<dbReference type="Pfam" id="PF00018">
    <property type="entry name" value="SH3_1"/>
    <property type="match status" value="1"/>
</dbReference>
<dbReference type="SUPFAM" id="SSF48350">
    <property type="entry name" value="GTPase activation domain, GAP"/>
    <property type="match status" value="1"/>
</dbReference>
<evidence type="ECO:0000259" key="8">
    <source>
        <dbReference type="PROSITE" id="PS50238"/>
    </source>
</evidence>
<keyword evidence="1 3" id="KW-0728">SH3 domain</keyword>
<evidence type="ECO:0000256" key="2">
    <source>
        <dbReference type="ARBA" id="ARBA00022468"/>
    </source>
</evidence>
<evidence type="ECO:0000256" key="3">
    <source>
        <dbReference type="PROSITE-ProRule" id="PRU00192"/>
    </source>
</evidence>
<evidence type="ECO:0000259" key="5">
    <source>
        <dbReference type="PROSITE" id="PS50002"/>
    </source>
</evidence>
<reference evidence="9 10" key="1">
    <citation type="submission" date="2016-08" db="EMBL/GenBank/DDBJ databases">
        <title>A Parts List for Fungal Cellulosomes Revealed by Comparative Genomics.</title>
        <authorList>
            <consortium name="DOE Joint Genome Institute"/>
            <person name="Haitjema C.H."/>
            <person name="Gilmore S.P."/>
            <person name="Henske J.K."/>
            <person name="Solomon K.V."/>
            <person name="De Groot R."/>
            <person name="Kuo A."/>
            <person name="Mondo S.J."/>
            <person name="Salamov A.A."/>
            <person name="Labutti K."/>
            <person name="Zhao Z."/>
            <person name="Chiniquy J."/>
            <person name="Barry K."/>
            <person name="Brewer H.M."/>
            <person name="Purvine S.O."/>
            <person name="Wright A.T."/>
            <person name="Boxma B."/>
            <person name="Van Alen T."/>
            <person name="Hackstein J.H."/>
            <person name="Baker S.E."/>
            <person name="Grigoriev I.V."/>
            <person name="O'Malley M.A."/>
        </authorList>
    </citation>
    <scope>NUCLEOTIDE SEQUENCE [LARGE SCALE GENOMIC DNA]</scope>
    <source>
        <strain evidence="9 10">G1</strain>
    </source>
</reference>
<feature type="compositionally biased region" description="Polar residues" evidence="4">
    <location>
        <begin position="91"/>
        <end position="101"/>
    </location>
</feature>
<dbReference type="Gene3D" id="2.30.30.40">
    <property type="entry name" value="SH3 Domains"/>
    <property type="match status" value="1"/>
</dbReference>
<keyword evidence="2" id="KW-0343">GTPase activation</keyword>
<dbReference type="Proteomes" id="UP000193920">
    <property type="component" value="Unassembled WGS sequence"/>
</dbReference>
<evidence type="ECO:0000313" key="9">
    <source>
        <dbReference type="EMBL" id="ORY34368.1"/>
    </source>
</evidence>
<feature type="domain" description="PH" evidence="6">
    <location>
        <begin position="213"/>
        <end position="313"/>
    </location>
</feature>
<comment type="caution">
    <text evidence="9">The sequence shown here is derived from an EMBL/GenBank/DDBJ whole genome shotgun (WGS) entry which is preliminary data.</text>
</comment>
<dbReference type="EMBL" id="MCOG01000156">
    <property type="protein sequence ID" value="ORY34368.1"/>
    <property type="molecule type" value="Genomic_DNA"/>
</dbReference>
<keyword evidence="10" id="KW-1185">Reference proteome</keyword>
<dbReference type="Gene3D" id="2.30.29.30">
    <property type="entry name" value="Pleckstrin-homology domain (PH domain)/Phosphotyrosine-binding domain (PTB)"/>
    <property type="match status" value="1"/>
</dbReference>
<dbReference type="AlphaFoldDB" id="A0A1Y2BHW2"/>
<dbReference type="InterPro" id="IPR011993">
    <property type="entry name" value="PH-like_dom_sf"/>
</dbReference>
<feature type="domain" description="SH3" evidence="5">
    <location>
        <begin position="5"/>
        <end position="64"/>
    </location>
</feature>
<feature type="domain" description="Rho-GAP" evidence="8">
    <location>
        <begin position="357"/>
        <end position="497"/>
    </location>
</feature>
<organism evidence="9 10">
    <name type="scientific">Neocallimastix californiae</name>
    <dbReference type="NCBI Taxonomy" id="1754190"/>
    <lineage>
        <taxon>Eukaryota</taxon>
        <taxon>Fungi</taxon>
        <taxon>Fungi incertae sedis</taxon>
        <taxon>Chytridiomycota</taxon>
        <taxon>Chytridiomycota incertae sedis</taxon>
        <taxon>Neocallimastigomycetes</taxon>
        <taxon>Neocallimastigales</taxon>
        <taxon>Neocallimastigaceae</taxon>
        <taxon>Neocallimastix</taxon>
    </lineage>
</organism>
<dbReference type="PROSITE" id="PS50003">
    <property type="entry name" value="PH_DOMAIN"/>
    <property type="match status" value="1"/>
</dbReference>
<dbReference type="GO" id="GO:0005737">
    <property type="term" value="C:cytoplasm"/>
    <property type="evidence" value="ECO:0007669"/>
    <property type="project" value="TreeGrafter"/>
</dbReference>
<dbReference type="SMART" id="SM00326">
    <property type="entry name" value="SH3"/>
    <property type="match status" value="1"/>
</dbReference>
<feature type="region of interest" description="Disordered" evidence="4">
    <location>
        <begin position="91"/>
        <end position="140"/>
    </location>
</feature>
<dbReference type="Gene3D" id="1.10.555.10">
    <property type="entry name" value="Rho GTPase activation protein"/>
    <property type="match status" value="1"/>
</dbReference>
<accession>A0A1Y2BHW2</accession>
<dbReference type="InterPro" id="IPR001452">
    <property type="entry name" value="SH3_domain"/>
</dbReference>
<dbReference type="SMART" id="SM00456">
    <property type="entry name" value="WW"/>
    <property type="match status" value="1"/>
</dbReference>
<dbReference type="CDD" id="cd00821">
    <property type="entry name" value="PH"/>
    <property type="match status" value="1"/>
</dbReference>
<dbReference type="PROSITE" id="PS01159">
    <property type="entry name" value="WW_DOMAIN_1"/>
    <property type="match status" value="1"/>
</dbReference>
<dbReference type="InterPro" id="IPR036020">
    <property type="entry name" value="WW_dom_sf"/>
</dbReference>
<dbReference type="Pfam" id="PF00620">
    <property type="entry name" value="RhoGAP"/>
    <property type="match status" value="1"/>
</dbReference>
<dbReference type="Pfam" id="PF00169">
    <property type="entry name" value="PH"/>
    <property type="match status" value="1"/>
</dbReference>
<dbReference type="InterPro" id="IPR001849">
    <property type="entry name" value="PH_domain"/>
</dbReference>
<proteinExistence type="predicted"/>
<dbReference type="SUPFAM" id="SSF50729">
    <property type="entry name" value="PH domain-like"/>
    <property type="match status" value="1"/>
</dbReference>
<dbReference type="Pfam" id="PF00397">
    <property type="entry name" value="WW"/>
    <property type="match status" value="1"/>
</dbReference>
<evidence type="ECO:0000259" key="7">
    <source>
        <dbReference type="PROSITE" id="PS50020"/>
    </source>
</evidence>
<evidence type="ECO:0000256" key="1">
    <source>
        <dbReference type="ARBA" id="ARBA00022443"/>
    </source>
</evidence>
<dbReference type="PANTHER" id="PTHR23176">
    <property type="entry name" value="RHO/RAC/CDC GTPASE-ACTIVATING PROTEIN"/>
    <property type="match status" value="1"/>
</dbReference>
<dbReference type="InterPro" id="IPR050729">
    <property type="entry name" value="Rho-GAP"/>
</dbReference>